<organism evidence="1 2">
    <name type="scientific">Lysinibacillus macroides</name>
    <dbReference type="NCBI Taxonomy" id="33935"/>
    <lineage>
        <taxon>Bacteria</taxon>
        <taxon>Bacillati</taxon>
        <taxon>Bacillota</taxon>
        <taxon>Bacilli</taxon>
        <taxon>Bacillales</taxon>
        <taxon>Bacillaceae</taxon>
        <taxon>Lysinibacillus</taxon>
    </lineage>
</organism>
<dbReference type="PATRIC" id="fig|33935.3.peg.1900"/>
<comment type="caution">
    <text evidence="1">The sequence shown here is derived from an EMBL/GenBank/DDBJ whole genome shotgun (WGS) entry which is preliminary data.</text>
</comment>
<evidence type="ECO:0000313" key="1">
    <source>
        <dbReference type="EMBL" id="KOY80661.1"/>
    </source>
</evidence>
<dbReference type="STRING" id="33935.ADM90_15810"/>
<accession>A0A0N0UWB0</accession>
<name>A0A0N0UWB0_9BACI</name>
<dbReference type="AlphaFoldDB" id="A0A0N0UWB0"/>
<reference evidence="1 2" key="1">
    <citation type="submission" date="2015-07" db="EMBL/GenBank/DDBJ databases">
        <title>Genome sequencing project for genomic taxonomy and phylogenomics of Bacillus-like bacteria.</title>
        <authorList>
            <person name="Liu B."/>
            <person name="Wang J."/>
            <person name="Zhu Y."/>
            <person name="Liu G."/>
            <person name="Chen Q."/>
            <person name="Chen Z."/>
            <person name="Che J."/>
            <person name="Ge C."/>
            <person name="Shi H."/>
            <person name="Pan Z."/>
            <person name="Liu X."/>
        </authorList>
    </citation>
    <scope>NUCLEOTIDE SEQUENCE [LARGE SCALE GENOMIC DNA]</scope>
    <source>
        <strain evidence="1 2">DSM 54</strain>
    </source>
</reference>
<dbReference type="OrthoDB" id="2903087at2"/>
<proteinExistence type="predicted"/>
<sequence length="174" mass="21059">MINKEIQKLLDDHNSFARQIANVRLSNLSFDVYEFRDKYVMQVDLIFAEKSQFDHIQEAFSAIFKKELFDGEEWDINDDPDPSDEQWIKALADGWINEYYPKKYICLELVNKDEFRWRFKNELAYLDVTESIVKELFTRLNHIEAIQLKKGYTYDYIFGQSDNHYFLFEWGIYD</sequence>
<dbReference type="RefSeq" id="WP_053995905.1">
    <property type="nucleotide sequence ID" value="NZ_CP065643.1"/>
</dbReference>
<gene>
    <name evidence="1" type="ORF">ADM90_15810</name>
</gene>
<evidence type="ECO:0000313" key="2">
    <source>
        <dbReference type="Proteomes" id="UP000037977"/>
    </source>
</evidence>
<keyword evidence="2" id="KW-1185">Reference proteome</keyword>
<dbReference type="EMBL" id="LGCI01000010">
    <property type="protein sequence ID" value="KOY80661.1"/>
    <property type="molecule type" value="Genomic_DNA"/>
</dbReference>
<protein>
    <submittedName>
        <fullName evidence="1">Uncharacterized protein</fullName>
    </submittedName>
</protein>
<dbReference type="Proteomes" id="UP000037977">
    <property type="component" value="Unassembled WGS sequence"/>
</dbReference>